<comment type="subcellular location">
    <subcellularLocation>
        <location evidence="1">Membrane</location>
        <topology evidence="1">Multi-pass membrane protein</topology>
    </subcellularLocation>
</comment>
<dbReference type="GO" id="GO:0005886">
    <property type="term" value="C:plasma membrane"/>
    <property type="evidence" value="ECO:0007669"/>
    <property type="project" value="UniProtKB-ARBA"/>
</dbReference>
<keyword evidence="8" id="KW-1185">Reference proteome</keyword>
<dbReference type="AlphaFoldDB" id="A0A410JVI7"/>
<dbReference type="OrthoDB" id="4533at2"/>
<dbReference type="Pfam" id="PF02361">
    <property type="entry name" value="CbiQ"/>
    <property type="match status" value="1"/>
</dbReference>
<reference evidence="7 8" key="1">
    <citation type="submission" date="2019-01" db="EMBL/GenBank/DDBJ databases">
        <title>Geovibrio thiophilus DSM 11263, complete genome.</title>
        <authorList>
            <person name="Spring S."/>
            <person name="Bunk B."/>
            <person name="Sproer C."/>
        </authorList>
    </citation>
    <scope>NUCLEOTIDE SEQUENCE [LARGE SCALE GENOMIC DNA]</scope>
    <source>
        <strain evidence="7 8">DSM 11263</strain>
    </source>
</reference>
<evidence type="ECO:0000256" key="4">
    <source>
        <dbReference type="ARBA" id="ARBA00022989"/>
    </source>
</evidence>
<keyword evidence="5 6" id="KW-0472">Membrane</keyword>
<evidence type="ECO:0000256" key="1">
    <source>
        <dbReference type="ARBA" id="ARBA00004141"/>
    </source>
</evidence>
<dbReference type="Proteomes" id="UP000287502">
    <property type="component" value="Chromosome"/>
</dbReference>
<dbReference type="PANTHER" id="PTHR34857">
    <property type="entry name" value="SLL0384 PROTEIN"/>
    <property type="match status" value="1"/>
</dbReference>
<accession>A0A410JVI7</accession>
<organism evidence="7 8">
    <name type="scientific">Geovibrio thiophilus</name>
    <dbReference type="NCBI Taxonomy" id="139438"/>
    <lineage>
        <taxon>Bacteria</taxon>
        <taxon>Pseudomonadati</taxon>
        <taxon>Deferribacterota</taxon>
        <taxon>Deferribacteres</taxon>
        <taxon>Deferribacterales</taxon>
        <taxon>Geovibrionaceae</taxon>
        <taxon>Geovibrio</taxon>
    </lineage>
</organism>
<keyword evidence="2" id="KW-1003">Cell membrane</keyword>
<proteinExistence type="predicted"/>
<keyword evidence="4 6" id="KW-1133">Transmembrane helix</keyword>
<dbReference type="CDD" id="cd16914">
    <property type="entry name" value="EcfT"/>
    <property type="match status" value="1"/>
</dbReference>
<feature type="transmembrane region" description="Helical" evidence="6">
    <location>
        <begin position="114"/>
        <end position="132"/>
    </location>
</feature>
<evidence type="ECO:0000256" key="5">
    <source>
        <dbReference type="ARBA" id="ARBA00023136"/>
    </source>
</evidence>
<gene>
    <name evidence="7" type="ORF">EP073_01850</name>
</gene>
<evidence type="ECO:0000256" key="2">
    <source>
        <dbReference type="ARBA" id="ARBA00022475"/>
    </source>
</evidence>
<evidence type="ECO:0000256" key="6">
    <source>
        <dbReference type="SAM" id="Phobius"/>
    </source>
</evidence>
<feature type="transmembrane region" description="Helical" evidence="6">
    <location>
        <begin position="75"/>
        <end position="94"/>
    </location>
</feature>
<dbReference type="KEGG" id="gtl:EP073_01850"/>
<dbReference type="PANTHER" id="PTHR34857:SF2">
    <property type="entry name" value="SLL0384 PROTEIN"/>
    <property type="match status" value="1"/>
</dbReference>
<evidence type="ECO:0000256" key="3">
    <source>
        <dbReference type="ARBA" id="ARBA00022692"/>
    </source>
</evidence>
<protein>
    <submittedName>
        <fullName evidence="7">Energy-coupling factor transporter transmembrane protein EcfT</fullName>
    </submittedName>
</protein>
<keyword evidence="3 6" id="KW-0812">Transmembrane</keyword>
<sequence>MKFSPAVAIAAAVVYSLLIAFRTEITAYDAVFALFLAAVSFKSAFRPFLRLLRLNLVILFICATVLIFHRDTSYALLIFLRANLILSANLLLFAPHGAMGIYYGFCGLKFPDRFTVLLFFVIKYIEILGAEYKKMRDSLRIRCFNPKTNLFTYKTFGYLVGMLFVKSMEKAKSLHHAMILRGFKGKLYPFNTHSLTASDAALVFVLLIQTALTIGQLI</sequence>
<feature type="transmembrane region" description="Helical" evidence="6">
    <location>
        <begin position="51"/>
        <end position="68"/>
    </location>
</feature>
<name>A0A410JVI7_9BACT</name>
<dbReference type="InterPro" id="IPR003339">
    <property type="entry name" value="ABC/ECF_trnsptr_transmembrane"/>
</dbReference>
<dbReference type="InterPro" id="IPR051611">
    <property type="entry name" value="ECF_transporter_component"/>
</dbReference>
<evidence type="ECO:0000313" key="8">
    <source>
        <dbReference type="Proteomes" id="UP000287502"/>
    </source>
</evidence>
<dbReference type="EMBL" id="CP035108">
    <property type="protein sequence ID" value="QAR32183.1"/>
    <property type="molecule type" value="Genomic_DNA"/>
</dbReference>
<evidence type="ECO:0000313" key="7">
    <source>
        <dbReference type="EMBL" id="QAR32183.1"/>
    </source>
</evidence>
<dbReference type="RefSeq" id="WP_128465470.1">
    <property type="nucleotide sequence ID" value="NZ_CP035108.1"/>
</dbReference>